<accession>A0A225WTX4</accession>
<evidence type="ECO:0000256" key="4">
    <source>
        <dbReference type="ARBA" id="ARBA00022729"/>
    </source>
</evidence>
<feature type="signal peptide" evidence="5">
    <location>
        <begin position="1"/>
        <end position="22"/>
    </location>
</feature>
<keyword evidence="3 5" id="KW-0964">Secreted</keyword>
<evidence type="ECO:0000256" key="2">
    <source>
        <dbReference type="ARBA" id="ARBA00010400"/>
    </source>
</evidence>
<dbReference type="Proteomes" id="UP000198211">
    <property type="component" value="Unassembled WGS sequence"/>
</dbReference>
<organism evidence="6 7">
    <name type="scientific">Phytophthora megakarya</name>
    <dbReference type="NCBI Taxonomy" id="4795"/>
    <lineage>
        <taxon>Eukaryota</taxon>
        <taxon>Sar</taxon>
        <taxon>Stramenopiles</taxon>
        <taxon>Oomycota</taxon>
        <taxon>Peronosporomycetes</taxon>
        <taxon>Peronosporales</taxon>
        <taxon>Peronosporaceae</taxon>
        <taxon>Phytophthora</taxon>
    </lineage>
</organism>
<evidence type="ECO:0000256" key="5">
    <source>
        <dbReference type="RuleBase" id="RU367124"/>
    </source>
</evidence>
<sequence>MRLSVAVLATIVITTNYAVTNAELSPISSTTTSALTDDVTVMAPPGLERSLKTDNGAGIETRSLRNHREVGYEADVVDDGIEADDDEERKGGANLFAEWKLAVPFPNTQDTVWELELPQRPRCIDLNAKAIVIPNWYALACHQAVQGEHPVA</sequence>
<dbReference type="EMBL" id="NBNE01000262">
    <property type="protein sequence ID" value="OWZ21063.1"/>
    <property type="molecule type" value="Genomic_DNA"/>
</dbReference>
<reference evidence="7" key="1">
    <citation type="submission" date="2017-03" db="EMBL/GenBank/DDBJ databases">
        <title>Phytopthora megakarya and P. palmivora, two closely related causual agents of cacao black pod achieved similar genome size and gene model numbers by different mechanisms.</title>
        <authorList>
            <person name="Ali S."/>
            <person name="Shao J."/>
            <person name="Larry D.J."/>
            <person name="Kronmiller B."/>
            <person name="Shen D."/>
            <person name="Strem M.D."/>
            <person name="Melnick R.L."/>
            <person name="Guiltinan M.J."/>
            <person name="Tyler B.M."/>
            <person name="Meinhardt L.W."/>
            <person name="Bailey B.A."/>
        </authorList>
    </citation>
    <scope>NUCLEOTIDE SEQUENCE [LARGE SCALE GENOMIC DNA]</scope>
    <source>
        <strain evidence="7">zdho120</strain>
    </source>
</reference>
<dbReference type="AlphaFoldDB" id="A0A225WTX4"/>
<protein>
    <recommendedName>
        <fullName evidence="5">RxLR effector protein</fullName>
    </recommendedName>
</protein>
<keyword evidence="4 5" id="KW-0732">Signal</keyword>
<comment type="function">
    <text evidence="5">Effector that suppresses plant defense responses during pathogen infection.</text>
</comment>
<comment type="similarity">
    <text evidence="2 5">Belongs to the RxLR effector family.</text>
</comment>
<comment type="caution">
    <text evidence="6">The sequence shown here is derived from an EMBL/GenBank/DDBJ whole genome shotgun (WGS) entry which is preliminary data.</text>
</comment>
<gene>
    <name evidence="6" type="ORF">PHMEG_0004450</name>
</gene>
<keyword evidence="7" id="KW-1185">Reference proteome</keyword>
<comment type="subcellular location">
    <subcellularLocation>
        <location evidence="1 5">Secreted</location>
    </subcellularLocation>
</comment>
<proteinExistence type="inferred from homology"/>
<evidence type="ECO:0000256" key="3">
    <source>
        <dbReference type="ARBA" id="ARBA00022525"/>
    </source>
</evidence>
<dbReference type="InterPro" id="IPR031825">
    <property type="entry name" value="RXLR"/>
</dbReference>
<evidence type="ECO:0000313" key="7">
    <source>
        <dbReference type="Proteomes" id="UP000198211"/>
    </source>
</evidence>
<dbReference type="Pfam" id="PF16810">
    <property type="entry name" value="RXLR"/>
    <property type="match status" value="1"/>
</dbReference>
<feature type="chain" id="PRO_5045000501" description="RxLR effector protein" evidence="5">
    <location>
        <begin position="23"/>
        <end position="152"/>
    </location>
</feature>
<name>A0A225WTX4_9STRA</name>
<comment type="domain">
    <text evidence="5">The RxLR-dEER motif acts to carry the protein into the host cell cytoplasm through binding to cell surface phosphatidylinositol-3-phosphate.</text>
</comment>
<evidence type="ECO:0000256" key="1">
    <source>
        <dbReference type="ARBA" id="ARBA00004613"/>
    </source>
</evidence>
<evidence type="ECO:0000313" key="6">
    <source>
        <dbReference type="EMBL" id="OWZ21063.1"/>
    </source>
</evidence>